<reference evidence="2 3" key="1">
    <citation type="journal article" date="2015" name="Nature">
        <title>rRNA introns, odd ribosomes, and small enigmatic genomes across a large radiation of phyla.</title>
        <authorList>
            <person name="Brown C.T."/>
            <person name="Hug L.A."/>
            <person name="Thomas B.C."/>
            <person name="Sharon I."/>
            <person name="Castelle C.J."/>
            <person name="Singh A."/>
            <person name="Wilkins M.J."/>
            <person name="Williams K.H."/>
            <person name="Banfield J.F."/>
        </authorList>
    </citation>
    <scope>NUCLEOTIDE SEQUENCE [LARGE SCALE GENOMIC DNA]</scope>
</reference>
<name>A0A0G1KTH1_UNCK3</name>
<dbReference type="InterPro" id="IPR027275">
    <property type="entry name" value="PRC-brl_dom"/>
</dbReference>
<dbReference type="Pfam" id="PF05239">
    <property type="entry name" value="PRC"/>
    <property type="match status" value="2"/>
</dbReference>
<feature type="domain" description="PRC-barrel" evidence="1">
    <location>
        <begin position="93"/>
        <end position="160"/>
    </location>
</feature>
<evidence type="ECO:0000313" key="2">
    <source>
        <dbReference type="EMBL" id="KKT86883.1"/>
    </source>
</evidence>
<comment type="caution">
    <text evidence="2">The sequence shown here is derived from an EMBL/GenBank/DDBJ whole genome shotgun (WGS) entry which is preliminary data.</text>
</comment>
<dbReference type="SUPFAM" id="SSF50346">
    <property type="entry name" value="PRC-barrel domain"/>
    <property type="match status" value="2"/>
</dbReference>
<protein>
    <recommendedName>
        <fullName evidence="1">PRC-barrel domain-containing protein</fullName>
    </recommendedName>
</protein>
<gene>
    <name evidence="2" type="ORF">VE97_C0012G0005</name>
</gene>
<feature type="domain" description="PRC-barrel" evidence="1">
    <location>
        <begin position="4"/>
        <end position="71"/>
    </location>
</feature>
<sequence length="175" mass="19548">MLKSITEIGNSRVIDFDDSRTLGKVTNWIINPEQRKISAFLVKPAGLFKTTLAVSTMDVIEYGPKLIIVKNESALVAPQEVVHLPKLIRQRYKVLGNPVVTQANKKLGTVSELLFETINSTIQRIYVEPNFLGALKQPDLIISADKIIQITPRKIVVQNDDYAWQPTKTTAIAAH</sequence>
<dbReference type="AlphaFoldDB" id="A0A0G1KTH1"/>
<dbReference type="EMBL" id="LCJZ01000012">
    <property type="protein sequence ID" value="KKT86883.1"/>
    <property type="molecule type" value="Genomic_DNA"/>
</dbReference>
<proteinExistence type="predicted"/>
<dbReference type="InterPro" id="IPR011033">
    <property type="entry name" value="PRC_barrel-like_sf"/>
</dbReference>
<dbReference type="Gene3D" id="2.30.30.240">
    <property type="entry name" value="PRC-barrel domain"/>
    <property type="match status" value="2"/>
</dbReference>
<evidence type="ECO:0000313" key="3">
    <source>
        <dbReference type="Proteomes" id="UP000033958"/>
    </source>
</evidence>
<evidence type="ECO:0000259" key="1">
    <source>
        <dbReference type="Pfam" id="PF05239"/>
    </source>
</evidence>
<accession>A0A0G1KTH1</accession>
<organism evidence="2 3">
    <name type="scientific">candidate division Kazan bacterium GW2011_GWB1_45_10</name>
    <dbReference type="NCBI Taxonomy" id="1620411"/>
    <lineage>
        <taxon>Bacteria</taxon>
        <taxon>Bacteria division Kazan-3B-28</taxon>
    </lineage>
</organism>
<dbReference type="Proteomes" id="UP000033958">
    <property type="component" value="Unassembled WGS sequence"/>
</dbReference>